<dbReference type="PROSITE" id="PS51175">
    <property type="entry name" value="CBM6"/>
    <property type="match status" value="1"/>
</dbReference>
<dbReference type="RefSeq" id="WP_220580898.1">
    <property type="nucleotide sequence ID" value="NZ_RKLT01000006.1"/>
</dbReference>
<dbReference type="Gene3D" id="2.60.120.260">
    <property type="entry name" value="Galactose-binding domain-like"/>
    <property type="match status" value="1"/>
</dbReference>
<comment type="caution">
    <text evidence="3">The sequence shown here is derived from an EMBL/GenBank/DDBJ whole genome shotgun (WGS) entry which is preliminary data.</text>
</comment>
<dbReference type="InterPro" id="IPR005084">
    <property type="entry name" value="CBM6"/>
</dbReference>
<name>A0AAW4PF91_9EURY</name>
<keyword evidence="4" id="KW-1185">Reference proteome</keyword>
<gene>
    <name evidence="3" type="ORF">EGH23_15495</name>
</gene>
<evidence type="ECO:0000256" key="1">
    <source>
        <dbReference type="SAM" id="MobiDB-lite"/>
    </source>
</evidence>
<protein>
    <submittedName>
        <fullName evidence="3">Carbohydrate-binding protein</fullName>
    </submittedName>
</protein>
<dbReference type="InterPro" id="IPR008979">
    <property type="entry name" value="Galactose-bd-like_sf"/>
</dbReference>
<dbReference type="EMBL" id="RKLT01000006">
    <property type="protein sequence ID" value="MBX0296283.1"/>
    <property type="molecule type" value="Genomic_DNA"/>
</dbReference>
<organism evidence="3 4">
    <name type="scientific">Haloarcula nitratireducens</name>
    <dbReference type="NCBI Taxonomy" id="2487749"/>
    <lineage>
        <taxon>Archaea</taxon>
        <taxon>Methanobacteriati</taxon>
        <taxon>Methanobacteriota</taxon>
        <taxon>Stenosarchaea group</taxon>
        <taxon>Halobacteria</taxon>
        <taxon>Halobacteriales</taxon>
        <taxon>Haloarculaceae</taxon>
        <taxon>Haloarcula</taxon>
    </lineage>
</organism>
<dbReference type="Pfam" id="PF03422">
    <property type="entry name" value="CBM_6"/>
    <property type="match status" value="1"/>
</dbReference>
<feature type="region of interest" description="Disordered" evidence="1">
    <location>
        <begin position="1"/>
        <end position="55"/>
    </location>
</feature>
<evidence type="ECO:0000313" key="4">
    <source>
        <dbReference type="Proteomes" id="UP001430455"/>
    </source>
</evidence>
<dbReference type="Proteomes" id="UP001430455">
    <property type="component" value="Unassembled WGS sequence"/>
</dbReference>
<sequence>MVVPRMIQGMMGDQETDENGPVTRVKRDQPRRRERYDRRDGVHHRPDARRRELPGTIPVGAYRSYRHNGRWESEDVPLSPEDGRDLLVTDEWLTYEIDAREAGPHEVTLRVAAADGFGGGTVGFVVDDDPRTRIAFDATGGWEQWGTVTTQLHLPRGVHTLRVVVLEGGWKLDGLHIE</sequence>
<accession>A0AAW4PF91</accession>
<evidence type="ECO:0000259" key="2">
    <source>
        <dbReference type="PROSITE" id="PS51175"/>
    </source>
</evidence>
<dbReference type="SUPFAM" id="SSF49785">
    <property type="entry name" value="Galactose-binding domain-like"/>
    <property type="match status" value="1"/>
</dbReference>
<dbReference type="AlphaFoldDB" id="A0AAW4PF91"/>
<dbReference type="GO" id="GO:0030246">
    <property type="term" value="F:carbohydrate binding"/>
    <property type="evidence" value="ECO:0007669"/>
    <property type="project" value="InterPro"/>
</dbReference>
<evidence type="ECO:0000313" key="3">
    <source>
        <dbReference type="EMBL" id="MBX0296283.1"/>
    </source>
</evidence>
<feature type="compositionally biased region" description="Basic and acidic residues" evidence="1">
    <location>
        <begin position="34"/>
        <end position="53"/>
    </location>
</feature>
<proteinExistence type="predicted"/>
<reference evidence="3 4" key="1">
    <citation type="submission" date="2021-06" db="EMBL/GenBank/DDBJ databases">
        <title>Halomicroarcula sp. a new haloarchaeum isolated from saline soil.</title>
        <authorList>
            <person name="Duran-Viseras A."/>
            <person name="Sanchez-Porro C."/>
            <person name="Ventosa A."/>
        </authorList>
    </citation>
    <scope>NUCLEOTIDE SEQUENCE [LARGE SCALE GENOMIC DNA]</scope>
    <source>
        <strain evidence="3 4">F27</strain>
    </source>
</reference>
<feature type="domain" description="CBM6" evidence="2">
    <location>
        <begin position="91"/>
        <end position="178"/>
    </location>
</feature>